<comment type="caution">
    <text evidence="2">The sequence shown here is derived from an EMBL/GenBank/DDBJ whole genome shotgun (WGS) entry which is preliminary data.</text>
</comment>
<dbReference type="EMBL" id="LILC01000013">
    <property type="protein sequence ID" value="KOO46631.1"/>
    <property type="molecule type" value="Genomic_DNA"/>
</dbReference>
<organism evidence="2 3">
    <name type="scientific">Priestia koreensis</name>
    <dbReference type="NCBI Taxonomy" id="284581"/>
    <lineage>
        <taxon>Bacteria</taxon>
        <taxon>Bacillati</taxon>
        <taxon>Bacillota</taxon>
        <taxon>Bacilli</taxon>
        <taxon>Bacillales</taxon>
        <taxon>Bacillaceae</taxon>
        <taxon>Priestia</taxon>
    </lineage>
</organism>
<evidence type="ECO:0008006" key="4">
    <source>
        <dbReference type="Google" id="ProtNLM"/>
    </source>
</evidence>
<dbReference type="Gene3D" id="6.10.140.1110">
    <property type="match status" value="1"/>
</dbReference>
<reference evidence="3" key="1">
    <citation type="submission" date="2015-08" db="EMBL/GenBank/DDBJ databases">
        <title>Fjat-14210 dsm16467.</title>
        <authorList>
            <person name="Liu B."/>
            <person name="Wang J."/>
            <person name="Zhu Y."/>
            <person name="Liu G."/>
            <person name="Chen Q."/>
            <person name="Chen Z."/>
            <person name="Lan J."/>
            <person name="Che J."/>
            <person name="Ge C."/>
            <person name="Shi H."/>
            <person name="Pan Z."/>
            <person name="Liu X."/>
        </authorList>
    </citation>
    <scope>NUCLEOTIDE SEQUENCE [LARGE SCALE GENOMIC DNA]</scope>
    <source>
        <strain evidence="3">DSM 16467</strain>
    </source>
</reference>
<dbReference type="RefSeq" id="WP_053401728.1">
    <property type="nucleotide sequence ID" value="NZ_LILC01000013.1"/>
</dbReference>
<dbReference type="OrthoDB" id="2375961at2"/>
<sequence length="128" mass="15122">MEIIQKVTVKQILTDTSRQKLLDRFNERKSFLQQELQQLSFQLKRLEKNQKSHSVLLEQQFEKERAARIEKMKILDFQIEQLHTLPIGSELMEKEIEGLVPVHVGDVWESVQQEKSIIVKDGIIVEIR</sequence>
<dbReference type="InterPro" id="IPR021297">
    <property type="entry name" value="YlqD"/>
</dbReference>
<dbReference type="AlphaFoldDB" id="A0A0M0L6D5"/>
<dbReference type="PATRIC" id="fig|284581.3.peg.2628"/>
<accession>A0A0M0L6D5</accession>
<protein>
    <recommendedName>
        <fullName evidence="4">YlqD protein</fullName>
    </recommendedName>
</protein>
<keyword evidence="1" id="KW-0175">Coiled coil</keyword>
<feature type="coiled-coil region" evidence="1">
    <location>
        <begin position="22"/>
        <end position="49"/>
    </location>
</feature>
<dbReference type="Proteomes" id="UP000037558">
    <property type="component" value="Unassembled WGS sequence"/>
</dbReference>
<evidence type="ECO:0000256" key="1">
    <source>
        <dbReference type="SAM" id="Coils"/>
    </source>
</evidence>
<evidence type="ECO:0000313" key="2">
    <source>
        <dbReference type="EMBL" id="KOO46631.1"/>
    </source>
</evidence>
<name>A0A0M0L6D5_9BACI</name>
<dbReference type="STRING" id="284581.AMD01_12530"/>
<dbReference type="Pfam" id="PF11068">
    <property type="entry name" value="YlqD"/>
    <property type="match status" value="1"/>
</dbReference>
<keyword evidence="3" id="KW-1185">Reference proteome</keyword>
<proteinExistence type="predicted"/>
<gene>
    <name evidence="2" type="ORF">AMD01_12530</name>
</gene>
<evidence type="ECO:0000313" key="3">
    <source>
        <dbReference type="Proteomes" id="UP000037558"/>
    </source>
</evidence>